<dbReference type="InterPro" id="IPR036390">
    <property type="entry name" value="WH_DNA-bd_sf"/>
</dbReference>
<keyword evidence="2" id="KW-0804">Transcription</keyword>
<evidence type="ECO:0000313" key="4">
    <source>
        <dbReference type="EMBL" id="TXC92689.1"/>
    </source>
</evidence>
<evidence type="ECO:0000313" key="5">
    <source>
        <dbReference type="Proteomes" id="UP000321363"/>
    </source>
</evidence>
<dbReference type="PANTHER" id="PTHR30363">
    <property type="entry name" value="HTH-TYPE TRANSCRIPTIONAL REGULATOR SRLR-RELATED"/>
    <property type="match status" value="1"/>
</dbReference>
<dbReference type="AlphaFoldDB" id="A0A5C6W9Z3"/>
<dbReference type="InterPro" id="IPR036388">
    <property type="entry name" value="WH-like_DNA-bd_sf"/>
</dbReference>
<comment type="caution">
    <text evidence="4">The sequence shown here is derived from an EMBL/GenBank/DDBJ whole genome shotgun (WGS) entry which is preliminary data.</text>
</comment>
<dbReference type="EMBL" id="VOQF01000001">
    <property type="protein sequence ID" value="TXC92689.1"/>
    <property type="molecule type" value="Genomic_DNA"/>
</dbReference>
<dbReference type="InterPro" id="IPR001034">
    <property type="entry name" value="DeoR_HTH"/>
</dbReference>
<protein>
    <submittedName>
        <fullName evidence="4">DeoR/GlpR transcriptional regulator</fullName>
    </submittedName>
</protein>
<dbReference type="InterPro" id="IPR014036">
    <property type="entry name" value="DeoR-like_C"/>
</dbReference>
<feature type="domain" description="HTH deoR-type" evidence="3">
    <location>
        <begin position="21"/>
        <end position="76"/>
    </location>
</feature>
<dbReference type="GO" id="GO:0003700">
    <property type="term" value="F:DNA-binding transcription factor activity"/>
    <property type="evidence" value="ECO:0007669"/>
    <property type="project" value="InterPro"/>
</dbReference>
<dbReference type="SMART" id="SM01134">
    <property type="entry name" value="DeoRC"/>
    <property type="match status" value="1"/>
</dbReference>
<gene>
    <name evidence="4" type="ORF">FS935_00305</name>
</gene>
<reference evidence="4 5" key="1">
    <citation type="journal article" date="2005" name="Int. J. Syst. Evol. Microbiol.">
        <title>Bacillus litoralis sp. nov., isolated from a tidal flat of the Yellow Sea in Korea.</title>
        <authorList>
            <person name="Yoon J.H."/>
            <person name="Oh T.K."/>
        </authorList>
    </citation>
    <scope>NUCLEOTIDE SEQUENCE [LARGE SCALE GENOMIC DNA]</scope>
    <source>
        <strain evidence="4 5">SW-211</strain>
    </source>
</reference>
<accession>A0A5C6W9Z3</accession>
<dbReference type="Gene3D" id="1.10.10.10">
    <property type="entry name" value="Winged helix-like DNA-binding domain superfamily/Winged helix DNA-binding domain"/>
    <property type="match status" value="1"/>
</dbReference>
<organism evidence="4 5">
    <name type="scientific">Metabacillus litoralis</name>
    <dbReference type="NCBI Taxonomy" id="152268"/>
    <lineage>
        <taxon>Bacteria</taxon>
        <taxon>Bacillati</taxon>
        <taxon>Bacillota</taxon>
        <taxon>Bacilli</taxon>
        <taxon>Bacillales</taxon>
        <taxon>Bacillaceae</taxon>
        <taxon>Metabacillus</taxon>
    </lineage>
</organism>
<dbReference type="PANTHER" id="PTHR30363:SF44">
    <property type="entry name" value="AGA OPERON TRANSCRIPTIONAL REPRESSOR-RELATED"/>
    <property type="match status" value="1"/>
</dbReference>
<dbReference type="Pfam" id="PF08220">
    <property type="entry name" value="HTH_DeoR"/>
    <property type="match status" value="1"/>
</dbReference>
<dbReference type="InterPro" id="IPR037171">
    <property type="entry name" value="NagB/RpiA_transferase-like"/>
</dbReference>
<dbReference type="InterPro" id="IPR050313">
    <property type="entry name" value="Carb_Metab_HTH_regulators"/>
</dbReference>
<keyword evidence="5" id="KW-1185">Reference proteome</keyword>
<evidence type="ECO:0000256" key="2">
    <source>
        <dbReference type="ARBA" id="ARBA00023163"/>
    </source>
</evidence>
<name>A0A5C6W9Z3_9BACI</name>
<evidence type="ECO:0000256" key="1">
    <source>
        <dbReference type="ARBA" id="ARBA00023015"/>
    </source>
</evidence>
<dbReference type="Pfam" id="PF00455">
    <property type="entry name" value="DeoRC"/>
    <property type="match status" value="1"/>
</dbReference>
<dbReference type="PROSITE" id="PS51000">
    <property type="entry name" value="HTH_DEOR_2"/>
    <property type="match status" value="1"/>
</dbReference>
<dbReference type="SMART" id="SM00420">
    <property type="entry name" value="HTH_DEOR"/>
    <property type="match status" value="1"/>
</dbReference>
<keyword evidence="1" id="KW-0805">Transcription regulation</keyword>
<dbReference type="SUPFAM" id="SSF100950">
    <property type="entry name" value="NagB/RpiA/CoA transferase-like"/>
    <property type="match status" value="1"/>
</dbReference>
<proteinExistence type="predicted"/>
<evidence type="ECO:0000259" key="3">
    <source>
        <dbReference type="PROSITE" id="PS51000"/>
    </source>
</evidence>
<dbReference type="Proteomes" id="UP000321363">
    <property type="component" value="Unassembled WGS sequence"/>
</dbReference>
<dbReference type="SUPFAM" id="SSF46785">
    <property type="entry name" value="Winged helix' DNA-binding domain"/>
    <property type="match status" value="1"/>
</dbReference>
<dbReference type="PRINTS" id="PR00037">
    <property type="entry name" value="HTHLACR"/>
</dbReference>
<dbReference type="Gene3D" id="3.40.50.1360">
    <property type="match status" value="1"/>
</dbReference>
<sequence>MFVNNIHTKERRDRMTNQTNLNSRQEQIYTFLIREGELKVNDLTEKFGVVEMTIRRDLEKMEKMGIVKRTFGGAIPVDPDIGLAKRENLYMEAKNKIGEKAAQYIKSGDAIFIDAGTTTPNLLKYIPRNWNLVIATNAVNVATSIQGANIETILLGGVLRQSTMSLVGPITEHQLDNLSFEKAFFSSSGLTLENGFSNSNVYEVQIKQKAMKQSKEVTFLVDHSKFDVQFLHKITNFEGVDRIITDKKPGNEYCDLITALGIDLVVCDED</sequence>